<accession>A0ABQ9LUE7</accession>
<reference evidence="2 3" key="1">
    <citation type="journal article" date="2023" name="Plant Biotechnol. J.">
        <title>Chromosome-level wild Hevea brasiliensis genome provides new tools for genomic-assisted breeding and valuable loci to elevate rubber yield.</title>
        <authorList>
            <person name="Cheng H."/>
            <person name="Song X."/>
            <person name="Hu Y."/>
            <person name="Wu T."/>
            <person name="Yang Q."/>
            <person name="An Z."/>
            <person name="Feng S."/>
            <person name="Deng Z."/>
            <person name="Wu W."/>
            <person name="Zeng X."/>
            <person name="Tu M."/>
            <person name="Wang X."/>
            <person name="Huang H."/>
        </authorList>
    </citation>
    <scope>NUCLEOTIDE SEQUENCE [LARGE SCALE GENOMIC DNA]</scope>
    <source>
        <strain evidence="2">MT/VB/25A 57/8</strain>
    </source>
</reference>
<dbReference type="PANTHER" id="PTHR11697:SF230">
    <property type="entry name" value="ZINC FINGER, MYM DOMAIN CONTAINING 1"/>
    <property type="match status" value="1"/>
</dbReference>
<sequence length="241" mass="27043">MNQAQYIEVSFSKQSEQTKIEYRCRLNASIICLCYFLMQGLTFPASCNEEINNVVLKSAPDNLRLISPDIQKDIINAVATETTQAIIIDLGDDLFSILLDECRDVLVKEQMEVVIRCRSGCVIERFIGLVHVHNTNAASLKKCIGSLLSTYGLSEFNGLKSLILKDNSSTYYIHCCAYQLQLTLVAVAKKHSSISSFFNIVTHLVNVIGDSCKRRDMLREKQLEKVFEGIAKCDTPYPSTV</sequence>
<gene>
    <name evidence="2" type="ORF">P3X46_018282</name>
</gene>
<comment type="caution">
    <text evidence="2">The sequence shown here is derived from an EMBL/GenBank/DDBJ whole genome shotgun (WGS) entry which is preliminary data.</text>
</comment>
<evidence type="ECO:0000259" key="1">
    <source>
        <dbReference type="Pfam" id="PF14291"/>
    </source>
</evidence>
<dbReference type="InterPro" id="IPR055298">
    <property type="entry name" value="AtLOH3-like"/>
</dbReference>
<dbReference type="InterPro" id="IPR025398">
    <property type="entry name" value="DUF4371"/>
</dbReference>
<dbReference type="EMBL" id="JARPOI010000010">
    <property type="protein sequence ID" value="KAJ9170154.1"/>
    <property type="molecule type" value="Genomic_DNA"/>
</dbReference>
<dbReference type="Pfam" id="PF14291">
    <property type="entry name" value="DUF4371"/>
    <property type="match status" value="1"/>
</dbReference>
<protein>
    <recommendedName>
        <fullName evidence="1">DUF4371 domain-containing protein</fullName>
    </recommendedName>
</protein>
<dbReference type="Proteomes" id="UP001174677">
    <property type="component" value="Chromosome 10"/>
</dbReference>
<keyword evidence="3" id="KW-1185">Reference proteome</keyword>
<organism evidence="2 3">
    <name type="scientific">Hevea brasiliensis</name>
    <name type="common">Para rubber tree</name>
    <name type="synonym">Siphonia brasiliensis</name>
    <dbReference type="NCBI Taxonomy" id="3981"/>
    <lineage>
        <taxon>Eukaryota</taxon>
        <taxon>Viridiplantae</taxon>
        <taxon>Streptophyta</taxon>
        <taxon>Embryophyta</taxon>
        <taxon>Tracheophyta</taxon>
        <taxon>Spermatophyta</taxon>
        <taxon>Magnoliopsida</taxon>
        <taxon>eudicotyledons</taxon>
        <taxon>Gunneridae</taxon>
        <taxon>Pentapetalae</taxon>
        <taxon>rosids</taxon>
        <taxon>fabids</taxon>
        <taxon>Malpighiales</taxon>
        <taxon>Euphorbiaceae</taxon>
        <taxon>Crotonoideae</taxon>
        <taxon>Micrandreae</taxon>
        <taxon>Hevea</taxon>
    </lineage>
</organism>
<feature type="domain" description="DUF4371" evidence="1">
    <location>
        <begin position="42"/>
        <end position="154"/>
    </location>
</feature>
<name>A0ABQ9LUE7_HEVBR</name>
<evidence type="ECO:0000313" key="2">
    <source>
        <dbReference type="EMBL" id="KAJ9170154.1"/>
    </source>
</evidence>
<dbReference type="PANTHER" id="PTHR11697">
    <property type="entry name" value="GENERAL TRANSCRIPTION FACTOR 2-RELATED ZINC FINGER PROTEIN"/>
    <property type="match status" value="1"/>
</dbReference>
<proteinExistence type="predicted"/>
<evidence type="ECO:0000313" key="3">
    <source>
        <dbReference type="Proteomes" id="UP001174677"/>
    </source>
</evidence>